<evidence type="ECO:0000256" key="7">
    <source>
        <dbReference type="ARBA" id="ARBA00022989"/>
    </source>
</evidence>
<dbReference type="Proteomes" id="UP001233999">
    <property type="component" value="Unassembled WGS sequence"/>
</dbReference>
<feature type="transmembrane region" description="Helical" evidence="11">
    <location>
        <begin position="6"/>
        <end position="25"/>
    </location>
</feature>
<evidence type="ECO:0000256" key="5">
    <source>
        <dbReference type="ARBA" id="ARBA00022787"/>
    </source>
</evidence>
<keyword evidence="3" id="KW-0813">Transport</keyword>
<keyword evidence="6" id="KW-0653">Protein transport</keyword>
<keyword evidence="7 11" id="KW-1133">Transmembrane helix</keyword>
<dbReference type="PRINTS" id="PR00351">
    <property type="entry name" value="OM20RECEPTOR"/>
</dbReference>
<proteinExistence type="inferred from homology"/>
<evidence type="ECO:0000313" key="12">
    <source>
        <dbReference type="EMBL" id="KAJ9595719.1"/>
    </source>
</evidence>
<protein>
    <submittedName>
        <fullName evidence="12">Uncharacterized protein</fullName>
    </submittedName>
</protein>
<dbReference type="EMBL" id="JASPKZ010002318">
    <property type="protein sequence ID" value="KAJ9595719.1"/>
    <property type="molecule type" value="Genomic_DNA"/>
</dbReference>
<dbReference type="InterPro" id="IPR002056">
    <property type="entry name" value="MAS20"/>
</dbReference>
<comment type="caution">
    <text evidence="12">The sequence shown here is derived from an EMBL/GenBank/DDBJ whole genome shotgun (WGS) entry which is preliminary data.</text>
</comment>
<gene>
    <name evidence="12" type="ORF">L9F63_013082</name>
</gene>
<evidence type="ECO:0000256" key="3">
    <source>
        <dbReference type="ARBA" id="ARBA00022448"/>
    </source>
</evidence>
<dbReference type="GO" id="GO:0005742">
    <property type="term" value="C:mitochondrial outer membrane translocase complex"/>
    <property type="evidence" value="ECO:0007669"/>
    <property type="project" value="UniProtKB-UniRule"/>
</dbReference>
<keyword evidence="5 10" id="KW-1000">Mitochondrion outer membrane</keyword>
<dbReference type="GO" id="GO:0030943">
    <property type="term" value="F:mitochondrion targeting sequence binding"/>
    <property type="evidence" value="ECO:0007669"/>
    <property type="project" value="TreeGrafter"/>
</dbReference>
<dbReference type="GO" id="GO:0006886">
    <property type="term" value="P:intracellular protein transport"/>
    <property type="evidence" value="ECO:0007669"/>
    <property type="project" value="InterPro"/>
</dbReference>
<keyword evidence="13" id="KW-1185">Reference proteome</keyword>
<dbReference type="GO" id="GO:0008320">
    <property type="term" value="F:protein transmembrane transporter activity"/>
    <property type="evidence" value="ECO:0007669"/>
    <property type="project" value="TreeGrafter"/>
</dbReference>
<dbReference type="GO" id="GO:0006605">
    <property type="term" value="P:protein targeting"/>
    <property type="evidence" value="ECO:0007669"/>
    <property type="project" value="InterPro"/>
</dbReference>
<dbReference type="PIRSF" id="PIRSF037707">
    <property type="entry name" value="MAS20_rcpt"/>
    <property type="match status" value="1"/>
</dbReference>
<accession>A0AAD8AAX6</accession>
<keyword evidence="4 11" id="KW-0812">Transmembrane</keyword>
<dbReference type="PRINTS" id="PR01989">
    <property type="entry name" value="EUOM20RECPTR"/>
</dbReference>
<evidence type="ECO:0000256" key="11">
    <source>
        <dbReference type="SAM" id="Phobius"/>
    </source>
</evidence>
<dbReference type="InterPro" id="IPR022422">
    <property type="entry name" value="MAS20_rcpt_metazoan"/>
</dbReference>
<dbReference type="GO" id="GO:0016031">
    <property type="term" value="P:tRNA import into mitochondrion"/>
    <property type="evidence" value="ECO:0007669"/>
    <property type="project" value="TreeGrafter"/>
</dbReference>
<evidence type="ECO:0000256" key="10">
    <source>
        <dbReference type="PIRNR" id="PIRNR037707"/>
    </source>
</evidence>
<keyword evidence="8 10" id="KW-0496">Mitochondrion</keyword>
<comment type="similarity">
    <text evidence="2 10">Belongs to the Tom20 family.</text>
</comment>
<evidence type="ECO:0000256" key="1">
    <source>
        <dbReference type="ARBA" id="ARBA00004572"/>
    </source>
</evidence>
<dbReference type="PANTHER" id="PTHR12430:SF0">
    <property type="entry name" value="TRANSLOCASE OF OUTER MITOCHONDRIAL MEMBRANE 20"/>
    <property type="match status" value="1"/>
</dbReference>
<keyword evidence="9 10" id="KW-0472">Membrane</keyword>
<reference evidence="12" key="2">
    <citation type="submission" date="2023-05" db="EMBL/GenBank/DDBJ databases">
        <authorList>
            <person name="Fouks B."/>
        </authorList>
    </citation>
    <scope>NUCLEOTIDE SEQUENCE</scope>
    <source>
        <strain evidence="12">Stay&amp;Tobe</strain>
        <tissue evidence="12">Testes</tissue>
    </source>
</reference>
<evidence type="ECO:0000256" key="8">
    <source>
        <dbReference type="ARBA" id="ARBA00023128"/>
    </source>
</evidence>
<dbReference type="Gene3D" id="1.20.960.10">
    <property type="entry name" value="Mitochondrial outer membrane translocase complex, subunit Tom20 domain"/>
    <property type="match status" value="1"/>
</dbReference>
<evidence type="ECO:0000313" key="13">
    <source>
        <dbReference type="Proteomes" id="UP001233999"/>
    </source>
</evidence>
<dbReference type="PANTHER" id="PTHR12430">
    <property type="entry name" value="MITOCHONDRIAL IMPORT RECEPTOR SUBUNIT TOM20"/>
    <property type="match status" value="1"/>
</dbReference>
<sequence length="139" mass="15806">MVSLAGMIIGLAFGIGGIALIVYCVNFDKLRRSDPNYKEKVKERRKATRAAKKEKVQRKKEDIELMREKYSNTINDFVISEIAKSDLLLSTGEIEEAVDHLVDVVLVADKNTQFLNIMQEVLPPEAYDLLIMKLSEYRG</sequence>
<name>A0AAD8AAX6_DIPPU</name>
<comment type="subcellular location">
    <subcellularLocation>
        <location evidence="1">Mitochondrion outer membrane</location>
        <topology evidence="1">Single-pass membrane protein</topology>
    </subcellularLocation>
</comment>
<dbReference type="Pfam" id="PF02064">
    <property type="entry name" value="MAS20"/>
    <property type="match status" value="1"/>
</dbReference>
<evidence type="ECO:0000256" key="4">
    <source>
        <dbReference type="ARBA" id="ARBA00022692"/>
    </source>
</evidence>
<evidence type="ECO:0000256" key="2">
    <source>
        <dbReference type="ARBA" id="ARBA00005792"/>
    </source>
</evidence>
<dbReference type="InterPro" id="IPR023392">
    <property type="entry name" value="Tom20_dom_sf"/>
</dbReference>
<reference evidence="12" key="1">
    <citation type="journal article" date="2023" name="IScience">
        <title>Live-bearing cockroach genome reveals convergent evolutionary mechanisms linked to viviparity in insects and beyond.</title>
        <authorList>
            <person name="Fouks B."/>
            <person name="Harrison M.C."/>
            <person name="Mikhailova A.A."/>
            <person name="Marchal E."/>
            <person name="English S."/>
            <person name="Carruthers M."/>
            <person name="Jennings E.C."/>
            <person name="Chiamaka E.L."/>
            <person name="Frigard R.A."/>
            <person name="Pippel M."/>
            <person name="Attardo G.M."/>
            <person name="Benoit J.B."/>
            <person name="Bornberg-Bauer E."/>
            <person name="Tobe S.S."/>
        </authorList>
    </citation>
    <scope>NUCLEOTIDE SEQUENCE</scope>
    <source>
        <strain evidence="12">Stay&amp;Tobe</strain>
    </source>
</reference>
<organism evidence="12 13">
    <name type="scientific">Diploptera punctata</name>
    <name type="common">Pacific beetle cockroach</name>
    <dbReference type="NCBI Taxonomy" id="6984"/>
    <lineage>
        <taxon>Eukaryota</taxon>
        <taxon>Metazoa</taxon>
        <taxon>Ecdysozoa</taxon>
        <taxon>Arthropoda</taxon>
        <taxon>Hexapoda</taxon>
        <taxon>Insecta</taxon>
        <taxon>Pterygota</taxon>
        <taxon>Neoptera</taxon>
        <taxon>Polyneoptera</taxon>
        <taxon>Dictyoptera</taxon>
        <taxon>Blattodea</taxon>
        <taxon>Blaberoidea</taxon>
        <taxon>Blaberidae</taxon>
        <taxon>Diplopterinae</taxon>
        <taxon>Diploptera</taxon>
    </lineage>
</organism>
<dbReference type="AlphaFoldDB" id="A0AAD8AAX6"/>
<dbReference type="GO" id="GO:0030150">
    <property type="term" value="P:protein import into mitochondrial matrix"/>
    <property type="evidence" value="ECO:0007669"/>
    <property type="project" value="TreeGrafter"/>
</dbReference>
<evidence type="ECO:0000256" key="6">
    <source>
        <dbReference type="ARBA" id="ARBA00022927"/>
    </source>
</evidence>
<dbReference type="SUPFAM" id="SSF47157">
    <property type="entry name" value="Mitochondrial import receptor subunit Tom20"/>
    <property type="match status" value="1"/>
</dbReference>
<evidence type="ECO:0000256" key="9">
    <source>
        <dbReference type="ARBA" id="ARBA00023136"/>
    </source>
</evidence>